<evidence type="ECO:0000256" key="1">
    <source>
        <dbReference type="SAM" id="SignalP"/>
    </source>
</evidence>
<feature type="chain" id="PRO_5024950720" description="TonB-dependent receptor" evidence="1">
    <location>
        <begin position="37"/>
        <end position="62"/>
    </location>
</feature>
<proteinExistence type="predicted"/>
<accession>A0A642C1F7</accession>
<feature type="signal peptide" evidence="1">
    <location>
        <begin position="1"/>
        <end position="36"/>
    </location>
</feature>
<feature type="non-terminal residue" evidence="2">
    <location>
        <position position="62"/>
    </location>
</feature>
<evidence type="ECO:0000313" key="2">
    <source>
        <dbReference type="EMBL" id="KAA4639814.1"/>
    </source>
</evidence>
<keyword evidence="1" id="KW-0732">Signal</keyword>
<gene>
    <name evidence="2" type="ORF">F3B51_27220</name>
</gene>
<dbReference type="EMBL" id="VWFN01000101">
    <property type="protein sequence ID" value="KAA4639814.1"/>
    <property type="molecule type" value="Genomic_DNA"/>
</dbReference>
<reference evidence="2" key="1">
    <citation type="journal article" date="2019" name="Nat. Med.">
        <title>A library of human gut bacterial isolates paired with longitudinal multiomics data enables mechanistic microbiome research.</title>
        <authorList>
            <person name="Poyet M."/>
            <person name="Groussin M."/>
            <person name="Gibbons S.M."/>
            <person name="Avila-Pacheco J."/>
            <person name="Jiang X."/>
            <person name="Kearney S.M."/>
            <person name="Perrotta A.R."/>
            <person name="Berdy B."/>
            <person name="Zhao S."/>
            <person name="Lieberman T.D."/>
            <person name="Swanson P.K."/>
            <person name="Smith M."/>
            <person name="Roesemann S."/>
            <person name="Alexander J.E."/>
            <person name="Rich S.A."/>
            <person name="Livny J."/>
            <person name="Vlamakis H."/>
            <person name="Clish C."/>
            <person name="Bullock K."/>
            <person name="Deik A."/>
            <person name="Scott J."/>
            <person name="Pierce K.A."/>
            <person name="Xavier R.J."/>
            <person name="Alm E.J."/>
        </authorList>
    </citation>
    <scope>NUCLEOTIDE SEQUENCE</scope>
    <source>
        <strain evidence="2">BIOML-A13</strain>
    </source>
</reference>
<comment type="caution">
    <text evidence="2">The sequence shown here is derived from an EMBL/GenBank/DDBJ whole genome shotgun (WGS) entry which is preliminary data.</text>
</comment>
<sequence length="62" mass="7024">MKSKEQVFWFLSHNKMWCIPLCLAAFSLLPGSYTHAASIIDENTLIVNSTQQQRIVKGTVID</sequence>
<protein>
    <recommendedName>
        <fullName evidence="3">TonB-dependent receptor</fullName>
    </recommendedName>
</protein>
<name>A0A642C1F7_BACOV</name>
<organism evidence="2">
    <name type="scientific">Bacteroides ovatus</name>
    <dbReference type="NCBI Taxonomy" id="28116"/>
    <lineage>
        <taxon>Bacteria</taxon>
        <taxon>Pseudomonadati</taxon>
        <taxon>Bacteroidota</taxon>
        <taxon>Bacteroidia</taxon>
        <taxon>Bacteroidales</taxon>
        <taxon>Bacteroidaceae</taxon>
        <taxon>Bacteroides</taxon>
    </lineage>
</organism>
<evidence type="ECO:0008006" key="3">
    <source>
        <dbReference type="Google" id="ProtNLM"/>
    </source>
</evidence>
<dbReference type="AlphaFoldDB" id="A0A642C1F7"/>